<protein>
    <submittedName>
        <fullName evidence="1">Uncharacterized protein</fullName>
    </submittedName>
</protein>
<sequence>MGLPRHGMMGPPSTLAPLQWSGSRSAQSVRADKDAHSCPCRHIGTNPTEGEGIRILSICGPFVFFWTPCIELTQRLFRSSHAPFSRKTPCKQIMRRFAGRIIRGRVSSLLGGASPCAVHNGVSPLLRRGQSNL</sequence>
<gene>
    <name evidence="1" type="ORF">HPB50_023611</name>
</gene>
<evidence type="ECO:0000313" key="1">
    <source>
        <dbReference type="EMBL" id="KAH6941805.1"/>
    </source>
</evidence>
<proteinExistence type="predicted"/>
<name>A0ACB7T4K5_HYAAI</name>
<evidence type="ECO:0000313" key="2">
    <source>
        <dbReference type="Proteomes" id="UP000821845"/>
    </source>
</evidence>
<organism evidence="1 2">
    <name type="scientific">Hyalomma asiaticum</name>
    <name type="common">Tick</name>
    <dbReference type="NCBI Taxonomy" id="266040"/>
    <lineage>
        <taxon>Eukaryota</taxon>
        <taxon>Metazoa</taxon>
        <taxon>Ecdysozoa</taxon>
        <taxon>Arthropoda</taxon>
        <taxon>Chelicerata</taxon>
        <taxon>Arachnida</taxon>
        <taxon>Acari</taxon>
        <taxon>Parasitiformes</taxon>
        <taxon>Ixodida</taxon>
        <taxon>Ixodoidea</taxon>
        <taxon>Ixodidae</taxon>
        <taxon>Hyalomminae</taxon>
        <taxon>Hyalomma</taxon>
    </lineage>
</organism>
<reference evidence="1" key="1">
    <citation type="submission" date="2020-05" db="EMBL/GenBank/DDBJ databases">
        <title>Large-scale comparative analyses of tick genomes elucidate their genetic diversity and vector capacities.</title>
        <authorList>
            <person name="Jia N."/>
            <person name="Wang J."/>
            <person name="Shi W."/>
            <person name="Du L."/>
            <person name="Sun Y."/>
            <person name="Zhan W."/>
            <person name="Jiang J."/>
            <person name="Wang Q."/>
            <person name="Zhang B."/>
            <person name="Ji P."/>
            <person name="Sakyi L.B."/>
            <person name="Cui X."/>
            <person name="Yuan T."/>
            <person name="Jiang B."/>
            <person name="Yang W."/>
            <person name="Lam T.T.-Y."/>
            <person name="Chang Q."/>
            <person name="Ding S."/>
            <person name="Wang X."/>
            <person name="Zhu J."/>
            <person name="Ruan X."/>
            <person name="Zhao L."/>
            <person name="Wei J."/>
            <person name="Que T."/>
            <person name="Du C."/>
            <person name="Cheng J."/>
            <person name="Dai P."/>
            <person name="Han X."/>
            <person name="Huang E."/>
            <person name="Gao Y."/>
            <person name="Liu J."/>
            <person name="Shao H."/>
            <person name="Ye R."/>
            <person name="Li L."/>
            <person name="Wei W."/>
            <person name="Wang X."/>
            <person name="Wang C."/>
            <person name="Yang T."/>
            <person name="Huo Q."/>
            <person name="Li W."/>
            <person name="Guo W."/>
            <person name="Chen H."/>
            <person name="Zhou L."/>
            <person name="Ni X."/>
            <person name="Tian J."/>
            <person name="Zhou Y."/>
            <person name="Sheng Y."/>
            <person name="Liu T."/>
            <person name="Pan Y."/>
            <person name="Xia L."/>
            <person name="Li J."/>
            <person name="Zhao F."/>
            <person name="Cao W."/>
        </authorList>
    </citation>
    <scope>NUCLEOTIDE SEQUENCE</scope>
    <source>
        <strain evidence="1">Hyas-2018</strain>
    </source>
</reference>
<accession>A0ACB7T4K5</accession>
<dbReference type="Proteomes" id="UP000821845">
    <property type="component" value="Chromosome 11"/>
</dbReference>
<dbReference type="EMBL" id="CM023491">
    <property type="protein sequence ID" value="KAH6941805.1"/>
    <property type="molecule type" value="Genomic_DNA"/>
</dbReference>
<keyword evidence="2" id="KW-1185">Reference proteome</keyword>
<comment type="caution">
    <text evidence="1">The sequence shown here is derived from an EMBL/GenBank/DDBJ whole genome shotgun (WGS) entry which is preliminary data.</text>
</comment>